<dbReference type="Proteomes" id="UP000015104">
    <property type="component" value="Unassembled WGS sequence"/>
</dbReference>
<accession>T1JQK7</accession>
<evidence type="ECO:0000313" key="2">
    <source>
        <dbReference type="Proteomes" id="UP000015104"/>
    </source>
</evidence>
<reference evidence="2" key="1">
    <citation type="submission" date="2011-08" db="EMBL/GenBank/DDBJ databases">
        <authorList>
            <person name="Rombauts S."/>
        </authorList>
    </citation>
    <scope>NUCLEOTIDE SEQUENCE</scope>
    <source>
        <strain evidence="2">London</strain>
    </source>
</reference>
<reference evidence="1" key="2">
    <citation type="submission" date="2015-06" db="UniProtKB">
        <authorList>
            <consortium name="EnsemblMetazoa"/>
        </authorList>
    </citation>
    <scope>IDENTIFICATION</scope>
</reference>
<dbReference type="AlphaFoldDB" id="T1JQK7"/>
<organism evidence="1 2">
    <name type="scientific">Tetranychus urticae</name>
    <name type="common">Two-spotted spider mite</name>
    <dbReference type="NCBI Taxonomy" id="32264"/>
    <lineage>
        <taxon>Eukaryota</taxon>
        <taxon>Metazoa</taxon>
        <taxon>Ecdysozoa</taxon>
        <taxon>Arthropoda</taxon>
        <taxon>Chelicerata</taxon>
        <taxon>Arachnida</taxon>
        <taxon>Acari</taxon>
        <taxon>Acariformes</taxon>
        <taxon>Trombidiformes</taxon>
        <taxon>Prostigmata</taxon>
        <taxon>Eleutherengona</taxon>
        <taxon>Raphignathae</taxon>
        <taxon>Tetranychoidea</taxon>
        <taxon>Tetranychidae</taxon>
        <taxon>Tetranychus</taxon>
    </lineage>
</organism>
<protein>
    <submittedName>
        <fullName evidence="1">Uncharacterized protein</fullName>
    </submittedName>
</protein>
<name>T1JQK7_TETUR</name>
<dbReference type="HOGENOM" id="CLU_2200249_0_0_1"/>
<dbReference type="EnsemblMetazoa" id="tetur01g03560.1">
    <property type="protein sequence ID" value="tetur01g03560.1"/>
    <property type="gene ID" value="tetur01g03560"/>
</dbReference>
<dbReference type="EMBL" id="CAEY01000437">
    <property type="status" value="NOT_ANNOTATED_CDS"/>
    <property type="molecule type" value="Genomic_DNA"/>
</dbReference>
<keyword evidence="2" id="KW-1185">Reference proteome</keyword>
<sequence length="108" mass="12956">MEGSIRLNQTCEVKFNSSRSKFPFFNMKFSLGMVTGEPDPSLHFNLTRKRSLISSMVKMVPTFSLNDIQRRLQWSMPIFMILILNGHEFDEFEKLKYTNEWRWNQRKD</sequence>
<evidence type="ECO:0000313" key="1">
    <source>
        <dbReference type="EnsemblMetazoa" id="tetur01g03560.1"/>
    </source>
</evidence>
<proteinExistence type="predicted"/>